<dbReference type="InterPro" id="IPR001406">
    <property type="entry name" value="PsdUridine_synth_TruA"/>
</dbReference>
<dbReference type="InterPro" id="IPR020094">
    <property type="entry name" value="TruA/RsuA/RluB/E/F_N"/>
</dbReference>
<dbReference type="PIRSF" id="PIRSF001430">
    <property type="entry name" value="tRNA_psdUrid_synth"/>
    <property type="match status" value="1"/>
</dbReference>
<comment type="similarity">
    <text evidence="1 4 5">Belongs to the tRNA pseudouridine synthase TruA family.</text>
</comment>
<evidence type="ECO:0000256" key="2">
    <source>
        <dbReference type="ARBA" id="ARBA00022694"/>
    </source>
</evidence>
<dbReference type="RefSeq" id="WP_380007120.1">
    <property type="nucleotide sequence ID" value="NZ_JBHLYR010000022.1"/>
</dbReference>
<dbReference type="InterPro" id="IPR020095">
    <property type="entry name" value="PsdUridine_synth_TruA_C"/>
</dbReference>
<dbReference type="GO" id="GO:0160147">
    <property type="term" value="F:tRNA pseudouridine(38-40) synthase activity"/>
    <property type="evidence" value="ECO:0007669"/>
    <property type="project" value="UniProtKB-EC"/>
</dbReference>
<comment type="function">
    <text evidence="4">Formation of pseudouridine at positions 38, 39 and 40 in the anticodon stem and loop of transfer RNAs.</text>
</comment>
<dbReference type="EMBL" id="JBHLYR010000022">
    <property type="protein sequence ID" value="MFB9991669.1"/>
    <property type="molecule type" value="Genomic_DNA"/>
</dbReference>
<dbReference type="SUPFAM" id="SSF55120">
    <property type="entry name" value="Pseudouridine synthase"/>
    <property type="match status" value="1"/>
</dbReference>
<feature type="active site" description="Nucleophile" evidence="4">
    <location>
        <position position="77"/>
    </location>
</feature>
<sequence length="277" mass="29603">MSADSVLPQAAPLLTPPLFAPPAGFVRLRLTVAYHGAQFAGWQSQPQTRTVQDTLHEAFGRLGAAESARPVAAGRTDAGVHADAMPAHIDVPDSFRLAPERLARALNAHLPPDLAVLEAAPAPAGFHARFGCTGRAYIYRLWAAPQRHPLWADRALHVSGPLDAGAMNAAAAVLIGTHDFAAFATREDRHTVRELRRLEVKIVGNIWEIHVQGESFLRHMVRGLVGTLLLAGQGQLSPAQTADILQGGQRARAGANVPAHGLTFSGAEYGKMAYRRG</sequence>
<keyword evidence="2 4" id="KW-0819">tRNA processing</keyword>
<dbReference type="Gene3D" id="3.30.70.660">
    <property type="entry name" value="Pseudouridine synthase I, catalytic domain, C-terminal subdomain"/>
    <property type="match status" value="1"/>
</dbReference>
<dbReference type="CDD" id="cd02570">
    <property type="entry name" value="PseudoU_synth_EcTruA"/>
    <property type="match status" value="1"/>
</dbReference>
<accession>A0ABV6AVY8</accession>
<evidence type="ECO:0000256" key="3">
    <source>
        <dbReference type="ARBA" id="ARBA00023235"/>
    </source>
</evidence>
<dbReference type="Pfam" id="PF01416">
    <property type="entry name" value="PseudoU_synth_1"/>
    <property type="match status" value="2"/>
</dbReference>
<evidence type="ECO:0000313" key="8">
    <source>
        <dbReference type="Proteomes" id="UP001589733"/>
    </source>
</evidence>
<evidence type="ECO:0000256" key="1">
    <source>
        <dbReference type="ARBA" id="ARBA00009375"/>
    </source>
</evidence>
<evidence type="ECO:0000259" key="6">
    <source>
        <dbReference type="Pfam" id="PF01416"/>
    </source>
</evidence>
<dbReference type="EC" id="5.4.99.12" evidence="4"/>
<gene>
    <name evidence="4 7" type="primary">truA</name>
    <name evidence="7" type="ORF">ACFFLM_06780</name>
</gene>
<proteinExistence type="inferred from homology"/>
<keyword evidence="8" id="KW-1185">Reference proteome</keyword>
<keyword evidence="3 4" id="KW-0413">Isomerase</keyword>
<comment type="caution">
    <text evidence="7">The sequence shown here is derived from an EMBL/GenBank/DDBJ whole genome shotgun (WGS) entry which is preliminary data.</text>
</comment>
<dbReference type="HAMAP" id="MF_00171">
    <property type="entry name" value="TruA"/>
    <property type="match status" value="1"/>
</dbReference>
<evidence type="ECO:0000313" key="7">
    <source>
        <dbReference type="EMBL" id="MFB9991669.1"/>
    </source>
</evidence>
<reference evidence="7 8" key="1">
    <citation type="submission" date="2024-09" db="EMBL/GenBank/DDBJ databases">
        <authorList>
            <person name="Sun Q."/>
            <person name="Mori K."/>
        </authorList>
    </citation>
    <scope>NUCLEOTIDE SEQUENCE [LARGE SCALE GENOMIC DNA]</scope>
    <source>
        <strain evidence="7 8">JCM 13503</strain>
    </source>
</reference>
<comment type="caution">
    <text evidence="4">Lacks conserved residue(s) required for the propagation of feature annotation.</text>
</comment>
<dbReference type="Gene3D" id="3.30.70.580">
    <property type="entry name" value="Pseudouridine synthase I, catalytic domain, N-terminal subdomain"/>
    <property type="match status" value="1"/>
</dbReference>
<dbReference type="InterPro" id="IPR020097">
    <property type="entry name" value="PsdUridine_synth_TruA_a/b_dom"/>
</dbReference>
<feature type="binding site" evidence="4">
    <location>
        <position position="137"/>
    </location>
    <ligand>
        <name>substrate</name>
    </ligand>
</feature>
<dbReference type="NCBIfam" id="TIGR00071">
    <property type="entry name" value="hisT_truA"/>
    <property type="match status" value="1"/>
</dbReference>
<evidence type="ECO:0000256" key="5">
    <source>
        <dbReference type="RuleBase" id="RU003792"/>
    </source>
</evidence>
<organism evidence="7 8">
    <name type="scientific">Deinococcus oregonensis</name>
    <dbReference type="NCBI Taxonomy" id="1805970"/>
    <lineage>
        <taxon>Bacteria</taxon>
        <taxon>Thermotogati</taxon>
        <taxon>Deinococcota</taxon>
        <taxon>Deinococci</taxon>
        <taxon>Deinococcales</taxon>
        <taxon>Deinococcaceae</taxon>
        <taxon>Deinococcus</taxon>
    </lineage>
</organism>
<dbReference type="PANTHER" id="PTHR11142:SF0">
    <property type="entry name" value="TRNA PSEUDOURIDINE SYNTHASE-LIKE 1"/>
    <property type="match status" value="1"/>
</dbReference>
<evidence type="ECO:0000256" key="4">
    <source>
        <dbReference type="HAMAP-Rule" id="MF_00171"/>
    </source>
</evidence>
<protein>
    <recommendedName>
        <fullName evidence="4">tRNA pseudouridine synthase A</fullName>
        <ecNumber evidence="4">5.4.99.12</ecNumber>
    </recommendedName>
    <alternativeName>
        <fullName evidence="4">tRNA pseudouridine(38-40) synthase</fullName>
    </alternativeName>
    <alternativeName>
        <fullName evidence="4">tRNA pseudouridylate synthase I</fullName>
    </alternativeName>
    <alternativeName>
        <fullName evidence="4">tRNA-uridine isomerase I</fullName>
    </alternativeName>
</protein>
<dbReference type="Proteomes" id="UP001589733">
    <property type="component" value="Unassembled WGS sequence"/>
</dbReference>
<dbReference type="InterPro" id="IPR020103">
    <property type="entry name" value="PsdUridine_synth_cat_dom_sf"/>
</dbReference>
<comment type="subunit">
    <text evidence="4">Homodimer.</text>
</comment>
<feature type="domain" description="Pseudouridine synthase I TruA alpha/beta" evidence="6">
    <location>
        <begin position="170"/>
        <end position="269"/>
    </location>
</feature>
<name>A0ABV6AVY8_9DEIO</name>
<feature type="domain" description="Pseudouridine synthase I TruA alpha/beta" evidence="6">
    <location>
        <begin position="32"/>
        <end position="130"/>
    </location>
</feature>
<dbReference type="PANTHER" id="PTHR11142">
    <property type="entry name" value="PSEUDOURIDYLATE SYNTHASE"/>
    <property type="match status" value="1"/>
</dbReference>
<comment type="catalytic activity">
    <reaction evidence="4 5">
        <text>uridine(38/39/40) in tRNA = pseudouridine(38/39/40) in tRNA</text>
        <dbReference type="Rhea" id="RHEA:22376"/>
        <dbReference type="Rhea" id="RHEA-COMP:10085"/>
        <dbReference type="Rhea" id="RHEA-COMP:10087"/>
        <dbReference type="ChEBI" id="CHEBI:65314"/>
        <dbReference type="ChEBI" id="CHEBI:65315"/>
        <dbReference type="EC" id="5.4.99.12"/>
    </reaction>
</comment>